<evidence type="ECO:0000313" key="4">
    <source>
        <dbReference type="EMBL" id="KAG8442582.1"/>
    </source>
</evidence>
<gene>
    <name evidence="4" type="ORF">GDO86_011392</name>
</gene>
<reference evidence="4" key="1">
    <citation type="thesis" date="2020" institute="ProQuest LLC" country="789 East Eisenhower Parkway, Ann Arbor, MI, USA">
        <title>Comparative Genomics and Chromosome Evolution.</title>
        <authorList>
            <person name="Mudd A.B."/>
        </authorList>
    </citation>
    <scope>NUCLEOTIDE SEQUENCE</scope>
    <source>
        <strain evidence="4">Female2</strain>
        <tissue evidence="4">Blood</tissue>
    </source>
</reference>
<keyword evidence="5" id="KW-1185">Reference proteome</keyword>
<protein>
    <recommendedName>
        <fullName evidence="3">Little elongation complex subunit 1 C-terminal domain-containing protein</fullName>
    </recommendedName>
</protein>
<dbReference type="PANTHER" id="PTHR11852:SF4">
    <property type="entry name" value="LITTLE ELONGATION COMPLEX SUBUNIT 1"/>
    <property type="match status" value="1"/>
</dbReference>
<dbReference type="PANTHER" id="PTHR11852">
    <property type="entry name" value="PLATELET-ACTIVATING FACTOR ACETYLHYDROLASE"/>
    <property type="match status" value="1"/>
</dbReference>
<dbReference type="EMBL" id="JAACNH010000005">
    <property type="protein sequence ID" value="KAG8442582.1"/>
    <property type="molecule type" value="Genomic_DNA"/>
</dbReference>
<organism evidence="4 5">
    <name type="scientific">Hymenochirus boettgeri</name>
    <name type="common">Congo dwarf clawed frog</name>
    <dbReference type="NCBI Taxonomy" id="247094"/>
    <lineage>
        <taxon>Eukaryota</taxon>
        <taxon>Metazoa</taxon>
        <taxon>Chordata</taxon>
        <taxon>Craniata</taxon>
        <taxon>Vertebrata</taxon>
        <taxon>Euteleostomi</taxon>
        <taxon>Amphibia</taxon>
        <taxon>Batrachia</taxon>
        <taxon>Anura</taxon>
        <taxon>Pipoidea</taxon>
        <taxon>Pipidae</taxon>
        <taxon>Pipinae</taxon>
        <taxon>Hymenochirus</taxon>
    </lineage>
</organism>
<evidence type="ECO:0000256" key="1">
    <source>
        <dbReference type="SAM" id="Coils"/>
    </source>
</evidence>
<feature type="domain" description="Little elongation complex subunit 1 C-terminal" evidence="3">
    <location>
        <begin position="1863"/>
        <end position="2055"/>
    </location>
</feature>
<feature type="compositionally biased region" description="Polar residues" evidence="2">
    <location>
        <begin position="1688"/>
        <end position="1702"/>
    </location>
</feature>
<feature type="region of interest" description="Disordered" evidence="2">
    <location>
        <begin position="228"/>
        <end position="248"/>
    </location>
</feature>
<feature type="coiled-coil region" evidence="1">
    <location>
        <begin position="69"/>
        <end position="182"/>
    </location>
</feature>
<comment type="caution">
    <text evidence="4">The sequence shown here is derived from an EMBL/GenBank/DDBJ whole genome shotgun (WGS) entry which is preliminary data.</text>
</comment>
<dbReference type="Pfam" id="PF25817">
    <property type="entry name" value="ICE1_C"/>
    <property type="match status" value="1"/>
</dbReference>
<feature type="region of interest" description="Disordered" evidence="2">
    <location>
        <begin position="1302"/>
        <end position="1327"/>
    </location>
</feature>
<evidence type="ECO:0000256" key="2">
    <source>
        <dbReference type="SAM" id="MobiDB-lite"/>
    </source>
</evidence>
<dbReference type="OrthoDB" id="2238957at2759"/>
<sequence>MMPGENHTKTVGIASEADGACQNCTALQQSLNEYVATLLGLKQKIIDSDHLLAEYQQKCDELLCTERENETLRYQLDQILQKMSRQENQDDLKSLRAELEEKTSSLKIYQQTKFEYNRVKEECARTENIKKKLEEKFKKMEGSAAKRLQDLKKLKKERNALVKQLKRTQVRYQNKLKCFQNEKKKKGVKHVQTQISIKEPVMNIDKEKMKLLLEELWGCIDSSTDRRPYDQLMENNGKKPRKQRSTVENKIPCSHSSPLMLKQSSKEPPVFNLLNKQKKSKDPKILEDTLADFNGDSAFYEEKTSDFIVPRGLIGSHSPSPDHDKMTDEFLEILDWARPLPPLLSPIKFSPLTTQDDLFGECTASSEEEIECNTEKFMPNSTMRSSESDKRQASNKVRTDAPDIFGKVVESSRVLDTSVSIVPMQNNKDKENNNASNNFFISPEVTQYCLDTEKERNDCLSSFPATDVAPSVRIKESVKHLEDANNFSISCLDFMKTPQSTERTNTNLNGCNLDGPVGNIGQTTQPEIADIEMSIESSHNNHSILHCEDETEELTKYTTLENVTKPLKKSENGSCAPEDSLHCKTEENVTFYTKDPFQDTVPNTSSTCHVKNTVEPLTLNHDCSSQSVPKQKNVLVKQNKLISKTNTISYNQTNGQDTMKTEVIKSDGLSDCGNKIEINDVFVTLEQPIDINILYKGGMESCHSEKTTKSTGNEAFNIETNSVLFEPPFCDENTDTSGSNDFCVSEGETVHYSMVLKSTETKNIVSESKCILNIELEMSTPHSSGICQGTTVKHDVEKSTFQENYAPRNPKDQAVFPCCVTSTLEKTQKQTVQEIKISKECDEHILPKSPCNDVKASMYTNFSNNIQALYIQNLCEQENDHKQKDHEIEIEASDQENIAKTEEASESDNSLSKMIQEYDMPSNHNSEKENHRAIILDEYSEVADNLFHLKAPGKKDGILMENCPVNNNSEKFSILMCESKNTVQYNSTVKLHSLEHRKQFDHLLLNQDPADSSNHSLKAKIEQNIAEHTFPPNTNNTANEPFKESKIHNEKNEIDMSCTESHNEAPAESSTTNGSYNQLVSITSKLSLEDSTPVPPPHNDKTLTKTFQVIPVQKCIHFNSEISEPKDILEIRGKYRNIKEDMDLDSDDSEEEFLVRKVNYVKSLNLLSNAKTNVRNNTINTNNRGTDLFATSKIDLDEIAEANCLEKDKFKTHTSKLYDNNSDSIISAECSIIPNELLSTQIESDSISSEMDNNTLLKTKSTNSVPLVTVEKIDDSEDVKTYGRGISDTEKDLNKQVAATGSNFPSKINNAEEQSANNHDTLPNKKITPGKNLIWNFERPDDIPVPRGKKNKINFQRTSGRELLDNCIFSNKYSLNGLEGPSNSKNIVPVAEVGRENNILPRALSQDSHFKQTVLANADTSSNVQHSPETISKVRSEMGPPLPPLLGPLMETPPRTLRPLSPVMSSSSRSSLPSPLDELISPLRVTPVLPVMSPISDSHRYQSHKFATPSPSERANRRILSSPLQFCSATPKHALPVPGRLPPSAAVNPAPTVQENSVKILDTMYPELSARARTLNILKGNVQLNRCLPGDCKPVSVSQITGFKVITSTSTAFIKTGSKLASNNNKDNKRVYETEQTSSNSISLNKRSSECATMPKSAKRLRLESPCTESFKHCFTVPTSKSPDETQESVSNSTDFVSDLSTGHLSTTTSEEVTKALKKVEELCFDLLPVIKSHVFVGTIPKIPVMRNEEKEVIYEFSTTKKDLADQLLHAIIRKLKTDKNSLDGNIIQGLCRVYTGLCRQLGDLERARILCYSILIEDFPDPDKLLLFIISSWKDILTLNSVISKAIHGLLKHMASEEVIVCLSAYLNWEKSPPQDVSIMLSSVLMAIQLCPDQKFQQRDEFGEDLTDSIWEYVFVVNLLCSHHKWIWTHDNVISKELWPILDKWVKRKKGNVNVSFIADIIIAAVLRLLGFLSRMGLREGFVNAVRNICSVIITFIQHAKEEDVPWGVQLASVYMLCDLAPCDPENIHKTLETWRTSTVSNIPPAVSRGLEEVASLCAKENLIHFNRVPGNLNSSIS</sequence>
<feature type="compositionally biased region" description="Polar residues" evidence="2">
    <location>
        <begin position="1302"/>
        <end position="1321"/>
    </location>
</feature>
<evidence type="ECO:0000313" key="5">
    <source>
        <dbReference type="Proteomes" id="UP000812440"/>
    </source>
</evidence>
<keyword evidence="1" id="KW-0175">Coiled coil</keyword>
<dbReference type="InterPro" id="IPR057881">
    <property type="entry name" value="ICE1_C"/>
</dbReference>
<proteinExistence type="predicted"/>
<accession>A0A8T2JE42</accession>
<dbReference type="Proteomes" id="UP000812440">
    <property type="component" value="Chromosome 6"/>
</dbReference>
<feature type="region of interest" description="Disordered" evidence="2">
    <location>
        <begin position="1678"/>
        <end position="1702"/>
    </location>
</feature>
<name>A0A8T2JE42_9PIPI</name>
<evidence type="ECO:0000259" key="3">
    <source>
        <dbReference type="Pfam" id="PF25817"/>
    </source>
</evidence>